<keyword evidence="1" id="KW-0732">Signal</keyword>
<dbReference type="GO" id="GO:0004888">
    <property type="term" value="F:transmembrane signaling receptor activity"/>
    <property type="evidence" value="ECO:0007669"/>
    <property type="project" value="InterPro"/>
</dbReference>
<dbReference type="Gene3D" id="3.10.100.10">
    <property type="entry name" value="Mannose-Binding Protein A, subunit A"/>
    <property type="match status" value="1"/>
</dbReference>
<organism evidence="3 4">
    <name type="scientific">Drosophila ananassae</name>
    <name type="common">Fruit fly</name>
    <dbReference type="NCBI Taxonomy" id="7217"/>
    <lineage>
        <taxon>Eukaryota</taxon>
        <taxon>Metazoa</taxon>
        <taxon>Ecdysozoa</taxon>
        <taxon>Arthropoda</taxon>
        <taxon>Hexapoda</taxon>
        <taxon>Insecta</taxon>
        <taxon>Pterygota</taxon>
        <taxon>Neoptera</taxon>
        <taxon>Endopterygota</taxon>
        <taxon>Diptera</taxon>
        <taxon>Brachycera</taxon>
        <taxon>Muscomorpha</taxon>
        <taxon>Ephydroidea</taxon>
        <taxon>Drosophilidae</taxon>
        <taxon>Drosophila</taxon>
        <taxon>Sophophora</taxon>
    </lineage>
</organism>
<dbReference type="InterPro" id="IPR016186">
    <property type="entry name" value="C-type_lectin-like/link_sf"/>
</dbReference>
<accession>A0A0N8NZD5</accession>
<evidence type="ECO:0000313" key="4">
    <source>
        <dbReference type="Proteomes" id="UP000007801"/>
    </source>
</evidence>
<dbReference type="GO" id="GO:0005886">
    <property type="term" value="C:plasma membrane"/>
    <property type="evidence" value="ECO:0007669"/>
    <property type="project" value="InterPro"/>
</dbReference>
<evidence type="ECO:0000313" key="3">
    <source>
        <dbReference type="EMBL" id="KPU74020.1"/>
    </source>
</evidence>
<feature type="domain" description="C-type lectin" evidence="2">
    <location>
        <begin position="118"/>
        <end position="235"/>
    </location>
</feature>
<dbReference type="Pfam" id="PF00059">
    <property type="entry name" value="Lectin_C"/>
    <property type="match status" value="1"/>
</dbReference>
<evidence type="ECO:0000256" key="1">
    <source>
        <dbReference type="SAM" id="SignalP"/>
    </source>
</evidence>
<evidence type="ECO:0000259" key="2">
    <source>
        <dbReference type="PROSITE" id="PS50041"/>
    </source>
</evidence>
<reference evidence="3 4" key="1">
    <citation type="journal article" date="2007" name="Nature">
        <title>Evolution of genes and genomes on the Drosophila phylogeny.</title>
        <authorList>
            <consortium name="Drosophila 12 Genomes Consortium"/>
            <person name="Clark A.G."/>
            <person name="Eisen M.B."/>
            <person name="Smith D.R."/>
            <person name="Bergman C.M."/>
            <person name="Oliver B."/>
            <person name="Markow T.A."/>
            <person name="Kaufman T.C."/>
            <person name="Kellis M."/>
            <person name="Gelbart W."/>
            <person name="Iyer V.N."/>
            <person name="Pollard D.A."/>
            <person name="Sackton T.B."/>
            <person name="Larracuente A.M."/>
            <person name="Singh N.D."/>
            <person name="Abad J.P."/>
            <person name="Abt D.N."/>
            <person name="Adryan B."/>
            <person name="Aguade M."/>
            <person name="Akashi H."/>
            <person name="Anderson W.W."/>
            <person name="Aquadro C.F."/>
            <person name="Ardell D.H."/>
            <person name="Arguello R."/>
            <person name="Artieri C.G."/>
            <person name="Barbash D.A."/>
            <person name="Barker D."/>
            <person name="Barsanti P."/>
            <person name="Batterham P."/>
            <person name="Batzoglou S."/>
            <person name="Begun D."/>
            <person name="Bhutkar A."/>
            <person name="Blanco E."/>
            <person name="Bosak S.A."/>
            <person name="Bradley R.K."/>
            <person name="Brand A.D."/>
            <person name="Brent M.R."/>
            <person name="Brooks A.N."/>
            <person name="Brown R.H."/>
            <person name="Butlin R.K."/>
            <person name="Caggese C."/>
            <person name="Calvi B.R."/>
            <person name="Bernardo de Carvalho A."/>
            <person name="Caspi A."/>
            <person name="Castrezana S."/>
            <person name="Celniker S.E."/>
            <person name="Chang J.L."/>
            <person name="Chapple C."/>
            <person name="Chatterji S."/>
            <person name="Chinwalla A."/>
            <person name="Civetta A."/>
            <person name="Clifton S.W."/>
            <person name="Comeron J.M."/>
            <person name="Costello J.C."/>
            <person name="Coyne J.A."/>
            <person name="Daub J."/>
            <person name="David R.G."/>
            <person name="Delcher A.L."/>
            <person name="Delehaunty K."/>
            <person name="Do C.B."/>
            <person name="Ebling H."/>
            <person name="Edwards K."/>
            <person name="Eickbush T."/>
            <person name="Evans J.D."/>
            <person name="Filipski A."/>
            <person name="Findeiss S."/>
            <person name="Freyhult E."/>
            <person name="Fulton L."/>
            <person name="Fulton R."/>
            <person name="Garcia A.C."/>
            <person name="Gardiner A."/>
            <person name="Garfield D.A."/>
            <person name="Garvin B.E."/>
            <person name="Gibson G."/>
            <person name="Gilbert D."/>
            <person name="Gnerre S."/>
            <person name="Godfrey J."/>
            <person name="Good R."/>
            <person name="Gotea V."/>
            <person name="Gravely B."/>
            <person name="Greenberg A.J."/>
            <person name="Griffiths-Jones S."/>
            <person name="Gross S."/>
            <person name="Guigo R."/>
            <person name="Gustafson E.A."/>
            <person name="Haerty W."/>
            <person name="Hahn M.W."/>
            <person name="Halligan D.L."/>
            <person name="Halpern A.L."/>
            <person name="Halter G.M."/>
            <person name="Han M.V."/>
            <person name="Heger A."/>
            <person name="Hillier L."/>
            <person name="Hinrichs A.S."/>
            <person name="Holmes I."/>
            <person name="Hoskins R.A."/>
            <person name="Hubisz M.J."/>
            <person name="Hultmark D."/>
            <person name="Huntley M.A."/>
            <person name="Jaffe D.B."/>
            <person name="Jagadeeshan S."/>
            <person name="Jeck W.R."/>
            <person name="Johnson J."/>
            <person name="Jones C.D."/>
            <person name="Jordan W.C."/>
            <person name="Karpen G.H."/>
            <person name="Kataoka E."/>
            <person name="Keightley P.D."/>
            <person name="Kheradpour P."/>
            <person name="Kirkness E.F."/>
            <person name="Koerich L.B."/>
            <person name="Kristiansen K."/>
            <person name="Kudrna D."/>
            <person name="Kulathinal R.J."/>
            <person name="Kumar S."/>
            <person name="Kwok R."/>
            <person name="Lander E."/>
            <person name="Langley C.H."/>
            <person name="Lapoint R."/>
            <person name="Lazzaro B.P."/>
            <person name="Lee S.J."/>
            <person name="Levesque L."/>
            <person name="Li R."/>
            <person name="Lin C.F."/>
            <person name="Lin M.F."/>
            <person name="Lindblad-Toh K."/>
            <person name="Llopart A."/>
            <person name="Long M."/>
            <person name="Low L."/>
            <person name="Lozovsky E."/>
            <person name="Lu J."/>
            <person name="Luo M."/>
            <person name="Machado C.A."/>
            <person name="Makalowski W."/>
            <person name="Marzo M."/>
            <person name="Matsuda M."/>
            <person name="Matzkin L."/>
            <person name="McAllister B."/>
            <person name="McBride C.S."/>
            <person name="McKernan B."/>
            <person name="McKernan K."/>
            <person name="Mendez-Lago M."/>
            <person name="Minx P."/>
            <person name="Mollenhauer M.U."/>
            <person name="Montooth K."/>
            <person name="Mount S.M."/>
            <person name="Mu X."/>
            <person name="Myers E."/>
            <person name="Negre B."/>
            <person name="Newfeld S."/>
            <person name="Nielsen R."/>
            <person name="Noor M.A."/>
            <person name="O'Grady P."/>
            <person name="Pachter L."/>
            <person name="Papaceit M."/>
            <person name="Parisi M.J."/>
            <person name="Parisi M."/>
            <person name="Parts L."/>
            <person name="Pedersen J.S."/>
            <person name="Pesole G."/>
            <person name="Phillippy A.M."/>
            <person name="Ponting C.P."/>
            <person name="Pop M."/>
            <person name="Porcelli D."/>
            <person name="Powell J.R."/>
            <person name="Prohaska S."/>
            <person name="Pruitt K."/>
            <person name="Puig M."/>
            <person name="Quesneville H."/>
            <person name="Ram K.R."/>
            <person name="Rand D."/>
            <person name="Rasmussen M.D."/>
            <person name="Reed L.K."/>
            <person name="Reenan R."/>
            <person name="Reily A."/>
            <person name="Remington K.A."/>
            <person name="Rieger T.T."/>
            <person name="Ritchie M.G."/>
            <person name="Robin C."/>
            <person name="Rogers Y.H."/>
            <person name="Rohde C."/>
            <person name="Rozas J."/>
            <person name="Rubenfield M.J."/>
            <person name="Ruiz A."/>
            <person name="Russo S."/>
            <person name="Salzberg S.L."/>
            <person name="Sanchez-Gracia A."/>
            <person name="Saranga D.J."/>
            <person name="Sato H."/>
            <person name="Schaeffer S.W."/>
            <person name="Schatz M.C."/>
            <person name="Schlenke T."/>
            <person name="Schwartz R."/>
            <person name="Segarra C."/>
            <person name="Singh R.S."/>
            <person name="Sirot L."/>
            <person name="Sirota M."/>
            <person name="Sisneros N.B."/>
            <person name="Smith C.D."/>
            <person name="Smith T.F."/>
            <person name="Spieth J."/>
            <person name="Stage D.E."/>
            <person name="Stark A."/>
            <person name="Stephan W."/>
            <person name="Strausberg R.L."/>
            <person name="Strempel S."/>
            <person name="Sturgill D."/>
            <person name="Sutton G."/>
            <person name="Sutton G.G."/>
            <person name="Tao W."/>
            <person name="Teichmann S."/>
            <person name="Tobari Y.N."/>
            <person name="Tomimura Y."/>
            <person name="Tsolas J.M."/>
            <person name="Valente V.L."/>
            <person name="Venter E."/>
            <person name="Venter J.C."/>
            <person name="Vicario S."/>
            <person name="Vieira F.G."/>
            <person name="Vilella A.J."/>
            <person name="Villasante A."/>
            <person name="Walenz B."/>
            <person name="Wang J."/>
            <person name="Wasserman M."/>
            <person name="Watts T."/>
            <person name="Wilson D."/>
            <person name="Wilson R.K."/>
            <person name="Wing R.A."/>
            <person name="Wolfner M.F."/>
            <person name="Wong A."/>
            <person name="Wong G.K."/>
            <person name="Wu C.I."/>
            <person name="Wu G."/>
            <person name="Yamamoto D."/>
            <person name="Yang H.P."/>
            <person name="Yang S.P."/>
            <person name="Yorke J.A."/>
            <person name="Yoshida K."/>
            <person name="Zdobnov E."/>
            <person name="Zhang P."/>
            <person name="Zhang Y."/>
            <person name="Zimin A.V."/>
            <person name="Baldwin J."/>
            <person name="Abdouelleil A."/>
            <person name="Abdulkadir J."/>
            <person name="Abebe A."/>
            <person name="Abera B."/>
            <person name="Abreu J."/>
            <person name="Acer S.C."/>
            <person name="Aftuck L."/>
            <person name="Alexander A."/>
            <person name="An P."/>
            <person name="Anderson E."/>
            <person name="Anderson S."/>
            <person name="Arachi H."/>
            <person name="Azer M."/>
            <person name="Bachantsang P."/>
            <person name="Barry A."/>
            <person name="Bayul T."/>
            <person name="Berlin A."/>
            <person name="Bessette D."/>
            <person name="Bloom T."/>
            <person name="Blye J."/>
            <person name="Boguslavskiy L."/>
            <person name="Bonnet C."/>
            <person name="Boukhgalter B."/>
            <person name="Bourzgui I."/>
            <person name="Brown A."/>
            <person name="Cahill P."/>
            <person name="Channer S."/>
            <person name="Cheshatsang Y."/>
            <person name="Chuda L."/>
            <person name="Citroen M."/>
            <person name="Collymore A."/>
            <person name="Cooke P."/>
            <person name="Costello M."/>
            <person name="D'Aco K."/>
            <person name="Daza R."/>
            <person name="De Haan G."/>
            <person name="DeGray S."/>
            <person name="DeMaso C."/>
            <person name="Dhargay N."/>
            <person name="Dooley K."/>
            <person name="Dooley E."/>
            <person name="Doricent M."/>
            <person name="Dorje P."/>
            <person name="Dorjee K."/>
            <person name="Dupes A."/>
            <person name="Elong R."/>
            <person name="Falk J."/>
            <person name="Farina A."/>
            <person name="Faro S."/>
            <person name="Ferguson D."/>
            <person name="Fisher S."/>
            <person name="Foley C.D."/>
            <person name="Franke A."/>
            <person name="Friedrich D."/>
            <person name="Gadbois L."/>
            <person name="Gearin G."/>
            <person name="Gearin C.R."/>
            <person name="Giannoukos G."/>
            <person name="Goode T."/>
            <person name="Graham J."/>
            <person name="Grandbois E."/>
            <person name="Grewal S."/>
            <person name="Gyaltsen K."/>
            <person name="Hafez N."/>
            <person name="Hagos B."/>
            <person name="Hall J."/>
            <person name="Henson C."/>
            <person name="Hollinger A."/>
            <person name="Honan T."/>
            <person name="Huard M.D."/>
            <person name="Hughes L."/>
            <person name="Hurhula B."/>
            <person name="Husby M.E."/>
            <person name="Kamat A."/>
            <person name="Kanga B."/>
            <person name="Kashin S."/>
            <person name="Khazanovich D."/>
            <person name="Kisner P."/>
            <person name="Lance K."/>
            <person name="Lara M."/>
            <person name="Lee W."/>
            <person name="Lennon N."/>
            <person name="Letendre F."/>
            <person name="LeVine R."/>
            <person name="Lipovsky A."/>
            <person name="Liu X."/>
            <person name="Liu J."/>
            <person name="Liu S."/>
            <person name="Lokyitsang T."/>
            <person name="Lokyitsang Y."/>
            <person name="Lubonja R."/>
            <person name="Lui A."/>
            <person name="MacDonald P."/>
            <person name="Magnisalis V."/>
            <person name="Maru K."/>
            <person name="Matthews C."/>
            <person name="McCusker W."/>
            <person name="McDonough S."/>
            <person name="Mehta T."/>
            <person name="Meldrim J."/>
            <person name="Meneus L."/>
            <person name="Mihai O."/>
            <person name="Mihalev A."/>
            <person name="Mihova T."/>
            <person name="Mittelman R."/>
            <person name="Mlenga V."/>
            <person name="Montmayeur A."/>
            <person name="Mulrain L."/>
            <person name="Navidi A."/>
            <person name="Naylor J."/>
            <person name="Negash T."/>
            <person name="Nguyen T."/>
            <person name="Nguyen N."/>
            <person name="Nicol R."/>
            <person name="Norbu C."/>
            <person name="Norbu N."/>
            <person name="Novod N."/>
            <person name="O'Neill B."/>
            <person name="Osman S."/>
            <person name="Markiewicz E."/>
            <person name="Oyono O.L."/>
            <person name="Patti C."/>
            <person name="Phunkhang P."/>
            <person name="Pierre F."/>
            <person name="Priest M."/>
            <person name="Raghuraman S."/>
            <person name="Rege F."/>
            <person name="Reyes R."/>
            <person name="Rise C."/>
            <person name="Rogov P."/>
            <person name="Ross K."/>
            <person name="Ryan E."/>
            <person name="Settipalli S."/>
            <person name="Shea T."/>
            <person name="Sherpa N."/>
            <person name="Shi L."/>
            <person name="Shih D."/>
            <person name="Sparrow T."/>
            <person name="Spaulding J."/>
            <person name="Stalker J."/>
            <person name="Stange-Thomann N."/>
            <person name="Stavropoulos S."/>
            <person name="Stone C."/>
            <person name="Strader C."/>
            <person name="Tesfaye S."/>
            <person name="Thomson T."/>
            <person name="Thoulutsang Y."/>
            <person name="Thoulutsang D."/>
            <person name="Topham K."/>
            <person name="Topping I."/>
            <person name="Tsamla T."/>
            <person name="Vassiliev H."/>
            <person name="Vo A."/>
            <person name="Wangchuk T."/>
            <person name="Wangdi T."/>
            <person name="Weiand M."/>
            <person name="Wilkinson J."/>
            <person name="Wilson A."/>
            <person name="Yadav S."/>
            <person name="Young G."/>
            <person name="Yu Q."/>
            <person name="Zembek L."/>
            <person name="Zhong D."/>
            <person name="Zimmer A."/>
            <person name="Zwirko Z."/>
            <person name="Jaffe D.B."/>
            <person name="Alvarez P."/>
            <person name="Brockman W."/>
            <person name="Butler J."/>
            <person name="Chin C."/>
            <person name="Gnerre S."/>
            <person name="Grabherr M."/>
            <person name="Kleber M."/>
            <person name="Mauceli E."/>
            <person name="MacCallum I."/>
        </authorList>
    </citation>
    <scope>NUCLEOTIDE SEQUENCE [LARGE SCALE GENOMIC DNA]</scope>
    <source>
        <strain evidence="4">Tucson 14024-0371.13</strain>
    </source>
</reference>
<dbReference type="PROSITE" id="PS50041">
    <property type="entry name" value="C_TYPE_LECTIN_2"/>
    <property type="match status" value="1"/>
</dbReference>
<keyword evidence="4" id="KW-1185">Reference proteome</keyword>
<gene>
    <name evidence="3" type="primary">Dana\GF27095</name>
    <name evidence="3" type="ORF">GF27095</name>
</gene>
<dbReference type="SMART" id="SM00034">
    <property type="entry name" value="CLECT"/>
    <property type="match status" value="1"/>
</dbReference>
<dbReference type="PANTHER" id="PTHR15028">
    <property type="entry name" value="CD72-RELATED"/>
    <property type="match status" value="1"/>
</dbReference>
<dbReference type="SUPFAM" id="SSF56436">
    <property type="entry name" value="C-type lectin-like"/>
    <property type="match status" value="1"/>
</dbReference>
<dbReference type="InParanoid" id="A0A0N8NZD5"/>
<dbReference type="SMR" id="A0A0N8NZD5"/>
<dbReference type="KEGG" id="dan:26514504"/>
<name>A0A0N8NZD5_DROAN</name>
<dbReference type="CDD" id="cd00037">
    <property type="entry name" value="CLECT"/>
    <property type="match status" value="1"/>
</dbReference>
<dbReference type="PANTHER" id="PTHR15028:SF6">
    <property type="entry name" value="B-CELL DIFFERENTIATION ANTIGEN CD72"/>
    <property type="match status" value="1"/>
</dbReference>
<dbReference type="InterPro" id="IPR001304">
    <property type="entry name" value="C-type_lectin-like"/>
</dbReference>
<sequence>MLVLGKFCFFAILACNLIGFSTGSQDNETSLSDLKEPQEECYPYCLMLLKPITNHIALHQNEWADRDATKQNETQQKLIQIIDKLEAIQKKFQILTDVLKEQDYTLISIDKIMVFERIGTRYFYISNKNKDTWMAAGEKCKKIGGSLAVFVEEQEVIAINNFLIKDDKYWTGLNDIADEGILVSTASAATGNSKQALYTNFSNDTSNDRNKDCVSLVNQKMEYHKCDEELNYMCQLDKF</sequence>
<dbReference type="GeneID" id="26514504"/>
<dbReference type="OrthoDB" id="7647695at2759"/>
<feature type="chain" id="PRO_5006028969" description="C-type lectin domain-containing protein" evidence="1">
    <location>
        <begin position="24"/>
        <end position="239"/>
    </location>
</feature>
<feature type="signal peptide" evidence="1">
    <location>
        <begin position="1"/>
        <end position="23"/>
    </location>
</feature>
<protein>
    <recommendedName>
        <fullName evidence="2">C-type lectin domain-containing protein</fullName>
    </recommendedName>
</protein>
<dbReference type="Proteomes" id="UP000007801">
    <property type="component" value="Unassembled WGS sequence"/>
</dbReference>
<dbReference type="EMBL" id="CH902620">
    <property type="protein sequence ID" value="KPU74020.1"/>
    <property type="molecule type" value="Genomic_DNA"/>
</dbReference>
<proteinExistence type="predicted"/>
<dbReference type="InterPro" id="IPR016187">
    <property type="entry name" value="CTDL_fold"/>
</dbReference>
<dbReference type="InterPro" id="IPR039689">
    <property type="entry name" value="CD72"/>
</dbReference>
<dbReference type="AlphaFoldDB" id="A0A0N8NZD5"/>